<dbReference type="InterPro" id="IPR001967">
    <property type="entry name" value="Peptidase_S11_N"/>
</dbReference>
<evidence type="ECO:0000313" key="17">
    <source>
        <dbReference type="EMBL" id="ETZ07565.1"/>
    </source>
</evidence>
<evidence type="ECO:0000256" key="14">
    <source>
        <dbReference type="PIRSR" id="PIRSR618044-2"/>
    </source>
</evidence>
<keyword evidence="9" id="KW-0133">Cell shape</keyword>
<keyword evidence="7" id="KW-0732">Signal</keyword>
<dbReference type="Gene3D" id="3.40.710.10">
    <property type="entry name" value="DD-peptidase/beta-lactamase superfamily"/>
    <property type="match status" value="1"/>
</dbReference>
<dbReference type="InterPro" id="IPR012907">
    <property type="entry name" value="Peptidase_S11_C"/>
</dbReference>
<gene>
    <name evidence="17" type="ORF">P618_200237</name>
</gene>
<evidence type="ECO:0000256" key="9">
    <source>
        <dbReference type="ARBA" id="ARBA00022960"/>
    </source>
</evidence>
<sequence length="374" mass="42218">MQFFSIICWGLVLFFECSHSVWAKNSAVLFHTSAPFGLVMSADSGEIVLDKNSDALIVPSSMTKLLTLYILFNSVRKGHFHWDSSIFVSLNAAKKEGSRMMLIPNQNVLLKDLLLGIIVCSGNDASTAFAEAFSGDESHFAEHMNQVARALGAKKTCFMNASGLPHPNHKTTCKDLACIAHKIFQDFPEYYSYFKLKEFTFNKIRQWTKNLLVRKGMADGMKTGKTEAGGYGIVASAQRDGQRFIVVLNGMKTEQERFHQASALLNWAFHRFRTVKLFKMNSVVKEIPVLGLNKKIGLYTPKPIAVCVPKHQLKDVKIKIIHYNGVRAPVRKGTLLGELQIFIPEKPQQIFGLYSDQDVILEHWWKKILYKIGI</sequence>
<proteinExistence type="inferred from homology"/>
<dbReference type="AlphaFoldDB" id="W6THW3"/>
<dbReference type="PANTHER" id="PTHR21581:SF6">
    <property type="entry name" value="TRAFFICKING PROTEIN PARTICLE COMPLEX SUBUNIT 12"/>
    <property type="match status" value="1"/>
</dbReference>
<dbReference type="Pfam" id="PF00768">
    <property type="entry name" value="Peptidase_S11"/>
    <property type="match status" value="1"/>
</dbReference>
<comment type="caution">
    <text evidence="17">The sequence shown here is derived from an EMBL/GenBank/DDBJ whole genome shotgun (WGS) entry which is preliminary data.</text>
</comment>
<evidence type="ECO:0000256" key="7">
    <source>
        <dbReference type="ARBA" id="ARBA00022729"/>
    </source>
</evidence>
<dbReference type="SUPFAM" id="SSF56601">
    <property type="entry name" value="beta-lactamase/transpeptidase-like"/>
    <property type="match status" value="1"/>
</dbReference>
<dbReference type="OrthoDB" id="5291989at2"/>
<evidence type="ECO:0000256" key="5">
    <source>
        <dbReference type="ARBA" id="ARBA00022645"/>
    </source>
</evidence>
<comment type="function">
    <text evidence="1">Removes C-terminal D-alanyl residues from sugar-peptide cell wall precursors.</text>
</comment>
<dbReference type="GO" id="GO:0009002">
    <property type="term" value="F:serine-type D-Ala-D-Ala carboxypeptidase activity"/>
    <property type="evidence" value="ECO:0007669"/>
    <property type="project" value="UniProtKB-EC"/>
</dbReference>
<keyword evidence="10" id="KW-0573">Peptidoglycan synthesis</keyword>
<dbReference type="PRINTS" id="PR00725">
    <property type="entry name" value="DADACBPTASE1"/>
</dbReference>
<evidence type="ECO:0000256" key="12">
    <source>
        <dbReference type="ARBA" id="ARBA00034000"/>
    </source>
</evidence>
<evidence type="ECO:0000256" key="8">
    <source>
        <dbReference type="ARBA" id="ARBA00022801"/>
    </source>
</evidence>
<keyword evidence="18" id="KW-1185">Reference proteome</keyword>
<evidence type="ECO:0000256" key="15">
    <source>
        <dbReference type="RuleBase" id="RU004016"/>
    </source>
</evidence>
<feature type="active site" description="Acyl-ester intermediate" evidence="13">
    <location>
        <position position="61"/>
    </location>
</feature>
<reference evidence="17 18" key="1">
    <citation type="journal article" date="2014" name="FEMS Microbiol. Lett.">
        <title>Draft genome sequences of three Holospora species (Holospora obtusa, Holospora undulata, and Holospora elegans), endonuclear symbiotic bacteria of the ciliate Paramecium caudatum.</title>
        <authorList>
            <person name="Dohra H."/>
            <person name="Tanaka K."/>
            <person name="Suzuki T."/>
            <person name="Fujishima M."/>
            <person name="Suzuki H."/>
        </authorList>
    </citation>
    <scope>NUCLEOTIDE SEQUENCE [LARGE SCALE GENOMIC DNA]</scope>
    <source>
        <strain evidence="17 18">F1</strain>
    </source>
</reference>
<evidence type="ECO:0000313" key="18">
    <source>
        <dbReference type="Proteomes" id="UP000019112"/>
    </source>
</evidence>
<dbReference type="STRING" id="1399147.P618_200237"/>
<keyword evidence="11" id="KW-0961">Cell wall biogenesis/degradation</keyword>
<evidence type="ECO:0000256" key="1">
    <source>
        <dbReference type="ARBA" id="ARBA00003217"/>
    </source>
</evidence>
<dbReference type="SUPFAM" id="SSF69189">
    <property type="entry name" value="Penicillin-binding protein associated domain"/>
    <property type="match status" value="1"/>
</dbReference>
<evidence type="ECO:0000256" key="11">
    <source>
        <dbReference type="ARBA" id="ARBA00023316"/>
    </source>
</evidence>
<dbReference type="InterPro" id="IPR015956">
    <property type="entry name" value="Peniciliin-bd_prot_C_sf"/>
</dbReference>
<evidence type="ECO:0000256" key="2">
    <source>
        <dbReference type="ARBA" id="ARBA00004752"/>
    </source>
</evidence>
<accession>W6THW3</accession>
<comment type="similarity">
    <text evidence="3 15">Belongs to the peptidase S11 family.</text>
</comment>
<dbReference type="RefSeq" id="WP_021828002.1">
    <property type="nucleotide sequence ID" value="NZ_AWTR02000029.1"/>
</dbReference>
<dbReference type="GO" id="GO:0006508">
    <property type="term" value="P:proteolysis"/>
    <property type="evidence" value="ECO:0007669"/>
    <property type="project" value="UniProtKB-KW"/>
</dbReference>
<dbReference type="EMBL" id="AWTR02000029">
    <property type="protein sequence ID" value="ETZ07565.1"/>
    <property type="molecule type" value="Genomic_DNA"/>
</dbReference>
<evidence type="ECO:0000256" key="10">
    <source>
        <dbReference type="ARBA" id="ARBA00022984"/>
    </source>
</evidence>
<evidence type="ECO:0000259" key="16">
    <source>
        <dbReference type="SMART" id="SM00936"/>
    </source>
</evidence>
<comment type="pathway">
    <text evidence="2">Cell wall biogenesis; peptidoglycan biosynthesis.</text>
</comment>
<dbReference type="Pfam" id="PF07943">
    <property type="entry name" value="PBP5_C"/>
    <property type="match status" value="1"/>
</dbReference>
<dbReference type="SMART" id="SM00936">
    <property type="entry name" value="PBP5_C"/>
    <property type="match status" value="1"/>
</dbReference>
<dbReference type="EC" id="3.4.16.4" evidence="4"/>
<dbReference type="PANTHER" id="PTHR21581">
    <property type="entry name" value="D-ALANYL-D-ALANINE CARBOXYPEPTIDASE"/>
    <property type="match status" value="1"/>
</dbReference>
<evidence type="ECO:0000256" key="3">
    <source>
        <dbReference type="ARBA" id="ARBA00007164"/>
    </source>
</evidence>
<dbReference type="Proteomes" id="UP000019112">
    <property type="component" value="Unassembled WGS sequence"/>
</dbReference>
<keyword evidence="8" id="KW-0378">Hydrolase</keyword>
<dbReference type="GO" id="GO:0008360">
    <property type="term" value="P:regulation of cell shape"/>
    <property type="evidence" value="ECO:0007669"/>
    <property type="project" value="UniProtKB-KW"/>
</dbReference>
<feature type="domain" description="Peptidase S11 D-Ala-D-Ala carboxypeptidase A C-terminal" evidence="16">
    <location>
        <begin position="272"/>
        <end position="361"/>
    </location>
</feature>
<organism evidence="17 18">
    <name type="scientific">Holospora obtusa F1</name>
    <dbReference type="NCBI Taxonomy" id="1399147"/>
    <lineage>
        <taxon>Bacteria</taxon>
        <taxon>Pseudomonadati</taxon>
        <taxon>Pseudomonadota</taxon>
        <taxon>Alphaproteobacteria</taxon>
        <taxon>Holosporales</taxon>
        <taxon>Holosporaceae</taxon>
        <taxon>Holospora</taxon>
    </lineage>
</organism>
<protein>
    <recommendedName>
        <fullName evidence="4">serine-type D-Ala-D-Ala carboxypeptidase</fullName>
        <ecNumber evidence="4">3.4.16.4</ecNumber>
    </recommendedName>
</protein>
<evidence type="ECO:0000256" key="4">
    <source>
        <dbReference type="ARBA" id="ARBA00012448"/>
    </source>
</evidence>
<dbReference type="Gene3D" id="2.60.410.10">
    <property type="entry name" value="D-Ala-D-Ala carboxypeptidase, C-terminal domain"/>
    <property type="match status" value="1"/>
</dbReference>
<keyword evidence="6" id="KW-0645">Protease</keyword>
<feature type="binding site" evidence="14">
    <location>
        <position position="222"/>
    </location>
    <ligand>
        <name>substrate</name>
    </ligand>
</feature>
<feature type="active site" description="Acyl-ester intermediate" evidence="13">
    <location>
        <position position="64"/>
    </location>
</feature>
<dbReference type="UniPathway" id="UPA00219"/>
<dbReference type="InterPro" id="IPR018044">
    <property type="entry name" value="Peptidase_S11"/>
</dbReference>
<name>W6THW3_HOLOB</name>
<dbReference type="GO" id="GO:0009252">
    <property type="term" value="P:peptidoglycan biosynthetic process"/>
    <property type="evidence" value="ECO:0007669"/>
    <property type="project" value="UniProtKB-UniPathway"/>
</dbReference>
<comment type="catalytic activity">
    <reaction evidence="12">
        <text>Preferential cleavage: (Ac)2-L-Lys-D-Ala-|-D-Ala. Also transpeptidation of peptidyl-alanyl moieties that are N-acyl substituents of D-alanine.</text>
        <dbReference type="EC" id="3.4.16.4"/>
    </reaction>
</comment>
<keyword evidence="5 17" id="KW-0121">Carboxypeptidase</keyword>
<dbReference type="eggNOG" id="COG1686">
    <property type="taxonomic scope" value="Bacteria"/>
</dbReference>
<evidence type="ECO:0000256" key="6">
    <source>
        <dbReference type="ARBA" id="ARBA00022670"/>
    </source>
</evidence>
<dbReference type="GO" id="GO:0071555">
    <property type="term" value="P:cell wall organization"/>
    <property type="evidence" value="ECO:0007669"/>
    <property type="project" value="UniProtKB-KW"/>
</dbReference>
<evidence type="ECO:0000256" key="13">
    <source>
        <dbReference type="PIRSR" id="PIRSR618044-1"/>
    </source>
</evidence>
<dbReference type="InterPro" id="IPR037167">
    <property type="entry name" value="Peptidase_S11_C_sf"/>
</dbReference>
<dbReference type="InterPro" id="IPR012338">
    <property type="entry name" value="Beta-lactam/transpept-like"/>
</dbReference>
<feature type="active site" evidence="13">
    <location>
        <position position="121"/>
    </location>
</feature>